<evidence type="ECO:0000256" key="3">
    <source>
        <dbReference type="ARBA" id="ARBA00022475"/>
    </source>
</evidence>
<dbReference type="GO" id="GO:0015562">
    <property type="term" value="F:efflux transmembrane transporter activity"/>
    <property type="evidence" value="ECO:0007669"/>
    <property type="project" value="TreeGrafter"/>
</dbReference>
<comment type="caution">
    <text evidence="11">The sequence shown here is derived from an EMBL/GenBank/DDBJ whole genome shotgun (WGS) entry which is preliminary data.</text>
</comment>
<evidence type="ECO:0000256" key="5">
    <source>
        <dbReference type="ARBA" id="ARBA00023136"/>
    </source>
</evidence>
<accession>A0A031JN90</accession>
<dbReference type="InterPro" id="IPR058624">
    <property type="entry name" value="MdtA-like_HH"/>
</dbReference>
<dbReference type="SUPFAM" id="SSF111369">
    <property type="entry name" value="HlyD-like secretion proteins"/>
    <property type="match status" value="1"/>
</dbReference>
<dbReference type="Gene3D" id="2.40.30.170">
    <property type="match status" value="1"/>
</dbReference>
<dbReference type="InterPro" id="IPR006143">
    <property type="entry name" value="RND_pump_MFP"/>
</dbReference>
<dbReference type="Pfam" id="PF25876">
    <property type="entry name" value="HH_MFP_RND"/>
    <property type="match status" value="1"/>
</dbReference>
<proteinExistence type="inferred from homology"/>
<dbReference type="Pfam" id="PF25944">
    <property type="entry name" value="Beta-barrel_RND"/>
    <property type="match status" value="1"/>
</dbReference>
<dbReference type="NCBIfam" id="TIGR01730">
    <property type="entry name" value="RND_mfp"/>
    <property type="match status" value="1"/>
</dbReference>
<dbReference type="InterPro" id="IPR058625">
    <property type="entry name" value="MdtA-like_BSH"/>
</dbReference>
<feature type="domain" description="Multidrug resistance protein MdtA-like beta-barrel" evidence="9">
    <location>
        <begin position="203"/>
        <end position="284"/>
    </location>
</feature>
<evidence type="ECO:0000256" key="1">
    <source>
        <dbReference type="ARBA" id="ARBA00004236"/>
    </source>
</evidence>
<comment type="similarity">
    <text evidence="2">Belongs to the membrane fusion protein (MFP) (TC 8.A.1) family.</text>
</comment>
<dbReference type="Gene3D" id="1.10.287.470">
    <property type="entry name" value="Helix hairpin bin"/>
    <property type="match status" value="1"/>
</dbReference>
<feature type="domain" description="Multidrug resistance protein MdtA-like barrel-sandwich hybrid" evidence="8">
    <location>
        <begin position="57"/>
        <end position="199"/>
    </location>
</feature>
<evidence type="ECO:0000259" key="8">
    <source>
        <dbReference type="Pfam" id="PF25917"/>
    </source>
</evidence>
<reference evidence="11 12" key="1">
    <citation type="submission" date="2014-03" db="EMBL/GenBank/DDBJ databases">
        <title>Whole genome sequence of Novosphingobium resinovorum KF1.</title>
        <authorList>
            <person name="Gan H.M."/>
            <person name="Gan H.Y."/>
            <person name="Chew T.H."/>
            <person name="Savka M.A."/>
        </authorList>
    </citation>
    <scope>NUCLEOTIDE SEQUENCE [LARGE SCALE GENOMIC DNA]</scope>
    <source>
        <strain evidence="11 12">KF1</strain>
    </source>
</reference>
<dbReference type="Gene3D" id="2.40.420.20">
    <property type="match status" value="1"/>
</dbReference>
<protein>
    <submittedName>
        <fullName evidence="11">RND family efflux transporter MFP subunit</fullName>
    </submittedName>
</protein>
<feature type="domain" description="Multidrug resistance protein MdtA-like alpha-helical hairpin" evidence="7">
    <location>
        <begin position="97"/>
        <end position="165"/>
    </location>
</feature>
<evidence type="ECO:0000313" key="12">
    <source>
        <dbReference type="Proteomes" id="UP000024329"/>
    </source>
</evidence>
<evidence type="ECO:0000259" key="7">
    <source>
        <dbReference type="Pfam" id="PF25876"/>
    </source>
</evidence>
<dbReference type="Proteomes" id="UP000024329">
    <property type="component" value="Unassembled WGS sequence"/>
</dbReference>
<dbReference type="Pfam" id="PF25989">
    <property type="entry name" value="YknX_C"/>
    <property type="match status" value="1"/>
</dbReference>
<dbReference type="GO" id="GO:1990281">
    <property type="term" value="C:efflux pump complex"/>
    <property type="evidence" value="ECO:0007669"/>
    <property type="project" value="TreeGrafter"/>
</dbReference>
<dbReference type="EMBL" id="JFYZ01000028">
    <property type="protein sequence ID" value="EZP79261.1"/>
    <property type="molecule type" value="Genomic_DNA"/>
</dbReference>
<feature type="region of interest" description="Disordered" evidence="6">
    <location>
        <begin position="352"/>
        <end position="371"/>
    </location>
</feature>
<dbReference type="AlphaFoldDB" id="A0A031JN90"/>
<dbReference type="InterPro" id="IPR058637">
    <property type="entry name" value="YknX-like_C"/>
</dbReference>
<evidence type="ECO:0000256" key="2">
    <source>
        <dbReference type="ARBA" id="ARBA00009477"/>
    </source>
</evidence>
<dbReference type="Gene3D" id="2.40.50.100">
    <property type="match status" value="1"/>
</dbReference>
<evidence type="ECO:0000256" key="6">
    <source>
        <dbReference type="SAM" id="MobiDB-lite"/>
    </source>
</evidence>
<dbReference type="eggNOG" id="COG0845">
    <property type="taxonomic scope" value="Bacteria"/>
</dbReference>
<evidence type="ECO:0000313" key="11">
    <source>
        <dbReference type="EMBL" id="EZP79261.1"/>
    </source>
</evidence>
<keyword evidence="4" id="KW-0997">Cell inner membrane</keyword>
<feature type="domain" description="YknX-like C-terminal permuted SH3-like" evidence="10">
    <location>
        <begin position="291"/>
        <end position="358"/>
    </location>
</feature>
<feature type="compositionally biased region" description="Low complexity" evidence="6">
    <location>
        <begin position="359"/>
        <end position="371"/>
    </location>
</feature>
<dbReference type="PATRIC" id="fig|158500.4.peg.4218"/>
<comment type="subcellular location">
    <subcellularLocation>
        <location evidence="1">Cell membrane</location>
    </subcellularLocation>
</comment>
<dbReference type="Pfam" id="PF25917">
    <property type="entry name" value="BSH_RND"/>
    <property type="match status" value="1"/>
</dbReference>
<keyword evidence="3" id="KW-1003">Cell membrane</keyword>
<dbReference type="InterPro" id="IPR058626">
    <property type="entry name" value="MdtA-like_b-barrel"/>
</dbReference>
<keyword evidence="5" id="KW-0472">Membrane</keyword>
<organism evidence="11 12">
    <name type="scientific">Novosphingobium resinovorum</name>
    <dbReference type="NCBI Taxonomy" id="158500"/>
    <lineage>
        <taxon>Bacteria</taxon>
        <taxon>Pseudomonadati</taxon>
        <taxon>Pseudomonadota</taxon>
        <taxon>Alphaproteobacteria</taxon>
        <taxon>Sphingomonadales</taxon>
        <taxon>Sphingomonadaceae</taxon>
        <taxon>Novosphingobium</taxon>
    </lineage>
</organism>
<dbReference type="PANTHER" id="PTHR30469:SF36">
    <property type="entry name" value="BLL3903 PROTEIN"/>
    <property type="match status" value="1"/>
</dbReference>
<name>A0A031JN90_9SPHN</name>
<sequence length="371" mass="38205">MLAVATIAGFAVYDGGQSGTAKADASAKPIPVVTGIVTTRDMPIWISGIGSVAPLKVVDVKARVDGQIMRLAFNEGDEVQAGRLLAQIDPRPYQAVLAQAQAARARDMAQLVNARQEVSRTGALSQAGAGTTQSYDAAKAQAAALQATVAADDAAIAAAQLNVEFAGIVAPIAGRVGLRQVNQGSMVHASDTTGVVTVTQMAPISVLFTLPQDSLGEVLTGQRSGALPVSVYSRDGASHIVDGRLLFVGSNVDQTNGQFQLRAEFGNGDRALWPGEFVSARVLVRTDRGVAVVPSQAVQTSETGRYVYAVKSDGTAEVRNVKAGPAVDGFTEILSGLKPGEKIVVSGQSRLSAGAPVKAQSSAQSAAEQAQ</sequence>
<dbReference type="FunFam" id="2.40.420.20:FF:000001">
    <property type="entry name" value="Efflux RND transporter periplasmic adaptor subunit"/>
    <property type="match status" value="1"/>
</dbReference>
<dbReference type="GO" id="GO:0030313">
    <property type="term" value="C:cell envelope"/>
    <property type="evidence" value="ECO:0007669"/>
    <property type="project" value="UniProtKB-SubCell"/>
</dbReference>
<dbReference type="PANTHER" id="PTHR30469">
    <property type="entry name" value="MULTIDRUG RESISTANCE PROTEIN MDTA"/>
    <property type="match status" value="1"/>
</dbReference>
<evidence type="ECO:0000259" key="10">
    <source>
        <dbReference type="Pfam" id="PF25989"/>
    </source>
</evidence>
<evidence type="ECO:0000259" key="9">
    <source>
        <dbReference type="Pfam" id="PF25944"/>
    </source>
</evidence>
<gene>
    <name evidence="11" type="ORF">BV97_04150</name>
</gene>
<evidence type="ECO:0000256" key="4">
    <source>
        <dbReference type="ARBA" id="ARBA00022519"/>
    </source>
</evidence>